<feature type="region of interest" description="Disordered" evidence="11">
    <location>
        <begin position="717"/>
        <end position="782"/>
    </location>
</feature>
<dbReference type="GO" id="GO:0005524">
    <property type="term" value="F:ATP binding"/>
    <property type="evidence" value="ECO:0007669"/>
    <property type="project" value="UniProtKB-KW"/>
</dbReference>
<dbReference type="PANTHER" id="PTHR10763">
    <property type="entry name" value="CELL DIVISION CONTROL PROTEIN 6-RELATED"/>
    <property type="match status" value="1"/>
</dbReference>
<evidence type="ECO:0000256" key="7">
    <source>
        <dbReference type="ARBA" id="ARBA00022840"/>
    </source>
</evidence>
<dbReference type="CDD" id="cd08768">
    <property type="entry name" value="Cdc6_C"/>
    <property type="match status" value="1"/>
</dbReference>
<evidence type="ECO:0000256" key="5">
    <source>
        <dbReference type="ARBA" id="ARBA00022723"/>
    </source>
</evidence>
<evidence type="ECO:0000256" key="11">
    <source>
        <dbReference type="SAM" id="MobiDB-lite"/>
    </source>
</evidence>
<keyword evidence="9" id="KW-0238">DNA-binding</keyword>
<comment type="caution">
    <text evidence="13">The sequence shown here is derived from an EMBL/GenBank/DDBJ whole genome shotgun (WGS) entry which is preliminary data.</text>
</comment>
<keyword evidence="7" id="KW-0067">ATP-binding</keyword>
<dbReference type="VEuPathDB" id="VectorBase:RSAN_028730"/>
<organism evidence="13 14">
    <name type="scientific">Rhipicephalus sanguineus</name>
    <name type="common">Brown dog tick</name>
    <name type="synonym">Ixodes sanguineus</name>
    <dbReference type="NCBI Taxonomy" id="34632"/>
    <lineage>
        <taxon>Eukaryota</taxon>
        <taxon>Metazoa</taxon>
        <taxon>Ecdysozoa</taxon>
        <taxon>Arthropoda</taxon>
        <taxon>Chelicerata</taxon>
        <taxon>Arachnida</taxon>
        <taxon>Acari</taxon>
        <taxon>Parasitiformes</taxon>
        <taxon>Ixodida</taxon>
        <taxon>Ixodoidea</taxon>
        <taxon>Ixodidae</taxon>
        <taxon>Rhipicephalinae</taxon>
        <taxon>Rhipicephalus</taxon>
        <taxon>Rhipicephalus</taxon>
    </lineage>
</organism>
<keyword evidence="10" id="KW-0539">Nucleus</keyword>
<dbReference type="InterPro" id="IPR043151">
    <property type="entry name" value="BAH_sf"/>
</dbReference>
<feature type="compositionally biased region" description="Basic residues" evidence="11">
    <location>
        <begin position="365"/>
        <end position="376"/>
    </location>
</feature>
<feature type="region of interest" description="Disordered" evidence="11">
    <location>
        <begin position="173"/>
        <end position="234"/>
    </location>
</feature>
<evidence type="ECO:0000313" key="14">
    <source>
        <dbReference type="Proteomes" id="UP000821837"/>
    </source>
</evidence>
<dbReference type="FunFam" id="1.10.8.60:FF:000062">
    <property type="entry name" value="Origin recognition complex subunit 1"/>
    <property type="match status" value="1"/>
</dbReference>
<accession>A0A9D4PBP0</accession>
<dbReference type="InterPro" id="IPR036390">
    <property type="entry name" value="WH_DNA-bd_sf"/>
</dbReference>
<dbReference type="GO" id="GO:0033314">
    <property type="term" value="P:mitotic DNA replication checkpoint signaling"/>
    <property type="evidence" value="ECO:0007669"/>
    <property type="project" value="TreeGrafter"/>
</dbReference>
<comment type="similarity">
    <text evidence="2">Belongs to the ORC1 family.</text>
</comment>
<dbReference type="VEuPathDB" id="VectorBase:RSAN_047219"/>
<feature type="compositionally biased region" description="Basic and acidic residues" evidence="11">
    <location>
        <begin position="741"/>
        <end position="762"/>
    </location>
</feature>
<feature type="compositionally biased region" description="Polar residues" evidence="11">
    <location>
        <begin position="767"/>
        <end position="776"/>
    </location>
</feature>
<dbReference type="SUPFAM" id="SSF140996">
    <property type="entry name" value="Hermes dimerisation domain"/>
    <property type="match status" value="1"/>
</dbReference>
<evidence type="ECO:0000256" key="9">
    <source>
        <dbReference type="ARBA" id="ARBA00023125"/>
    </source>
</evidence>
<keyword evidence="6" id="KW-0547">Nucleotide-binding</keyword>
<evidence type="ECO:0000256" key="10">
    <source>
        <dbReference type="ARBA" id="ARBA00023242"/>
    </source>
</evidence>
<evidence type="ECO:0000256" key="3">
    <source>
        <dbReference type="ARBA" id="ARBA00019081"/>
    </source>
</evidence>
<proteinExistence type="inferred from homology"/>
<dbReference type="FunFam" id="3.40.50.300:FF:000199">
    <property type="entry name" value="Origin recognition complex subunit 1"/>
    <property type="match status" value="1"/>
</dbReference>
<evidence type="ECO:0000256" key="8">
    <source>
        <dbReference type="ARBA" id="ARBA00022842"/>
    </source>
</evidence>
<dbReference type="GO" id="GO:0003682">
    <property type="term" value="F:chromatin binding"/>
    <property type="evidence" value="ECO:0007669"/>
    <property type="project" value="InterPro"/>
</dbReference>
<evidence type="ECO:0000256" key="1">
    <source>
        <dbReference type="ARBA" id="ARBA00004123"/>
    </source>
</evidence>
<keyword evidence="14" id="KW-1185">Reference proteome</keyword>
<feature type="region of interest" description="Disordered" evidence="11">
    <location>
        <begin position="272"/>
        <end position="291"/>
    </location>
</feature>
<evidence type="ECO:0000256" key="6">
    <source>
        <dbReference type="ARBA" id="ARBA00022741"/>
    </source>
</evidence>
<dbReference type="GO" id="GO:0006270">
    <property type="term" value="P:DNA replication initiation"/>
    <property type="evidence" value="ECO:0007669"/>
    <property type="project" value="TreeGrafter"/>
</dbReference>
<sequence>MPDVARKPGDDADFEWIGDYEVRNRRSKHRLYSNFKLSGRTYAVGDYVLIRDDDSMDPEALRNCYVGRIKSAFDTGETDGDHRFVTVAWYIRAIELPPSQQAKIVDVDYFREVLLDERKLWSDTVDIETIFGKCSVLTVPAGVSSKAVFEMVDSNGNPLFFCRWKYDGHGITPALGPPSPSSGKKLSSKGSTPSLSREQSLSNTPRRSISTPIRKQAQLRGATPSARQREGVSVTLEDVRTDFPSPVKSQSSPHKLLLVSPIKMRKECDTWNCLQKSTPPPRSPGKRKTTTETELLEASSFASPVTLRNRDLGLLHDDVFATPPRSADFQVVMRHRKWHTEPGKAASRSNSTSCSQREQHERKFSRSGRLLKKSWRHSFDSDDDSSSELQKQTTPHSRRKLDMNAASGKVADVTIEKEHSSTSDDKAILQKSPSLRDSDAAVVAERKKSRSSRRIRKNTLELCAKATTTPRSKSRSVAFSEISDKAPKVGPGHRLGGATNPVQSNRWLRAVWPFASCLRHSSGQSETTKSLVIINHADVSCYRIVSALAAGKRRPTVLLNKHFSLHSVFMRDSGKQGRPDEAQPLIKNALKSGKDLSQCERMVITTRIARMLALDLQPYRCVENRGFKELMNHMEPLYKIPSRTTFSRTIIPELYEDTFMAVKERMHADFQEGLKEAICLELATSETTVPNLAPQEWKAVAGLVKALEPIASATKDLMSRSERKARSVVDESCEATPPRSKTADDARLPRATKSHTEPRKGADAGTLTPSRPASTRSGRKVRSVRYTEISYSDDDEVFASEADRKQTPRSRRKLDLDAKLKKLQLNTGKDCDTSDDDDPNFDEVFARSLSSSEEEDDDFQTPTKKQQREFADIYSFVEGKLQDGTGGCMYISGVPGTGKTATVHDVLRVLQESVDGGYIQPFKFVEVNGMKLTSPAQCYTHILRALTGENATPEQAAELLSRRFERPGPRHDPVVLLVDELDLLWTRKQQVLYNLFDWPTKPKSRLIVLTIANTMDLPERLMSNRVSSRLGLTRMTFHPYNHKQLQEIVLSRMQGLEAFDPDAVQLVARKVAAVSGDARRALDVCRRAAEIAEHSLHESPKKTTRHVVGMSHVDRAIQEMFSSPKILAMRCLSQQEQLFMRAVVAEFRRTGVEETTFSKVYNQHITICRLEGVKPPTFSEVSSISSRLSSCRLLLSELGTNDLFHKIQLNVSVDDVNYALKEA</sequence>
<dbReference type="InterPro" id="IPR050311">
    <property type="entry name" value="ORC1/CDC6"/>
</dbReference>
<dbReference type="GO" id="GO:0003688">
    <property type="term" value="F:DNA replication origin binding"/>
    <property type="evidence" value="ECO:0007669"/>
    <property type="project" value="TreeGrafter"/>
</dbReference>
<dbReference type="SMART" id="SM00439">
    <property type="entry name" value="BAH"/>
    <property type="match status" value="1"/>
</dbReference>
<dbReference type="SMART" id="SM00382">
    <property type="entry name" value="AAA"/>
    <property type="match status" value="1"/>
</dbReference>
<feature type="region of interest" description="Disordered" evidence="11">
    <location>
        <begin position="339"/>
        <end position="451"/>
    </location>
</feature>
<dbReference type="PROSITE" id="PS51038">
    <property type="entry name" value="BAH"/>
    <property type="match status" value="1"/>
</dbReference>
<dbReference type="AlphaFoldDB" id="A0A9D4PBP0"/>
<dbReference type="SUPFAM" id="SSF46785">
    <property type="entry name" value="Winged helix' DNA-binding domain"/>
    <property type="match status" value="1"/>
</dbReference>
<dbReference type="Gene3D" id="2.30.30.490">
    <property type="match status" value="1"/>
</dbReference>
<dbReference type="InterPro" id="IPR003959">
    <property type="entry name" value="ATPase_AAA_core"/>
</dbReference>
<reference evidence="13" key="1">
    <citation type="journal article" date="2020" name="Cell">
        <title>Large-Scale Comparative Analyses of Tick Genomes Elucidate Their Genetic Diversity and Vector Capacities.</title>
        <authorList>
            <consortium name="Tick Genome and Microbiome Consortium (TIGMIC)"/>
            <person name="Jia N."/>
            <person name="Wang J."/>
            <person name="Shi W."/>
            <person name="Du L."/>
            <person name="Sun Y."/>
            <person name="Zhan W."/>
            <person name="Jiang J.F."/>
            <person name="Wang Q."/>
            <person name="Zhang B."/>
            <person name="Ji P."/>
            <person name="Bell-Sakyi L."/>
            <person name="Cui X.M."/>
            <person name="Yuan T.T."/>
            <person name="Jiang B.G."/>
            <person name="Yang W.F."/>
            <person name="Lam T.T."/>
            <person name="Chang Q.C."/>
            <person name="Ding S.J."/>
            <person name="Wang X.J."/>
            <person name="Zhu J.G."/>
            <person name="Ruan X.D."/>
            <person name="Zhao L."/>
            <person name="Wei J.T."/>
            <person name="Ye R.Z."/>
            <person name="Que T.C."/>
            <person name="Du C.H."/>
            <person name="Zhou Y.H."/>
            <person name="Cheng J.X."/>
            <person name="Dai P.F."/>
            <person name="Guo W.B."/>
            <person name="Han X.H."/>
            <person name="Huang E.J."/>
            <person name="Li L.F."/>
            <person name="Wei W."/>
            <person name="Gao Y.C."/>
            <person name="Liu J.Z."/>
            <person name="Shao H.Z."/>
            <person name="Wang X."/>
            <person name="Wang C.C."/>
            <person name="Yang T.C."/>
            <person name="Huo Q.B."/>
            <person name="Li W."/>
            <person name="Chen H.Y."/>
            <person name="Chen S.E."/>
            <person name="Zhou L.G."/>
            <person name="Ni X.B."/>
            <person name="Tian J.H."/>
            <person name="Sheng Y."/>
            <person name="Liu T."/>
            <person name="Pan Y.S."/>
            <person name="Xia L.Y."/>
            <person name="Li J."/>
            <person name="Zhao F."/>
            <person name="Cao W.C."/>
        </authorList>
    </citation>
    <scope>NUCLEOTIDE SEQUENCE</scope>
    <source>
        <strain evidence="13">Rsan-2018</strain>
    </source>
</reference>
<evidence type="ECO:0000256" key="2">
    <source>
        <dbReference type="ARBA" id="ARBA00008398"/>
    </source>
</evidence>
<comment type="subcellular location">
    <subcellularLocation>
        <location evidence="1">Nucleus</location>
    </subcellularLocation>
</comment>
<dbReference type="Gene3D" id="1.10.8.60">
    <property type="match status" value="1"/>
</dbReference>
<reference evidence="13" key="2">
    <citation type="submission" date="2021-09" db="EMBL/GenBank/DDBJ databases">
        <authorList>
            <person name="Jia N."/>
            <person name="Wang J."/>
            <person name="Shi W."/>
            <person name="Du L."/>
            <person name="Sun Y."/>
            <person name="Zhan W."/>
            <person name="Jiang J."/>
            <person name="Wang Q."/>
            <person name="Zhang B."/>
            <person name="Ji P."/>
            <person name="Sakyi L.B."/>
            <person name="Cui X."/>
            <person name="Yuan T."/>
            <person name="Jiang B."/>
            <person name="Yang W."/>
            <person name="Lam T.T.-Y."/>
            <person name="Chang Q."/>
            <person name="Ding S."/>
            <person name="Wang X."/>
            <person name="Zhu J."/>
            <person name="Ruan X."/>
            <person name="Zhao L."/>
            <person name="Wei J."/>
            <person name="Que T."/>
            <person name="Du C."/>
            <person name="Cheng J."/>
            <person name="Dai P."/>
            <person name="Han X."/>
            <person name="Huang E."/>
            <person name="Gao Y."/>
            <person name="Liu J."/>
            <person name="Shao H."/>
            <person name="Ye R."/>
            <person name="Li L."/>
            <person name="Wei W."/>
            <person name="Wang X."/>
            <person name="Wang C."/>
            <person name="Huo Q."/>
            <person name="Li W."/>
            <person name="Guo W."/>
            <person name="Chen H."/>
            <person name="Chen S."/>
            <person name="Zhou L."/>
            <person name="Zhou L."/>
            <person name="Ni X."/>
            <person name="Tian J."/>
            <person name="Zhou Y."/>
            <person name="Sheng Y."/>
            <person name="Liu T."/>
            <person name="Pan Y."/>
            <person name="Xia L."/>
            <person name="Li J."/>
            <person name="Zhao F."/>
            <person name="Cao W."/>
        </authorList>
    </citation>
    <scope>NUCLEOTIDE SEQUENCE</scope>
    <source>
        <strain evidence="13">Rsan-2018</strain>
        <tissue evidence="13">Larvae</tissue>
    </source>
</reference>
<dbReference type="InterPro" id="IPR015163">
    <property type="entry name" value="Cdc6_C"/>
</dbReference>
<dbReference type="EMBL" id="JABSTV010001255">
    <property type="protein sequence ID" value="KAH7934765.1"/>
    <property type="molecule type" value="Genomic_DNA"/>
</dbReference>
<dbReference type="InterPro" id="IPR001025">
    <property type="entry name" value="BAH_dom"/>
</dbReference>
<keyword evidence="5" id="KW-0479">Metal-binding</keyword>
<dbReference type="PANTHER" id="PTHR10763:SF23">
    <property type="entry name" value="ORIGIN RECOGNITION COMPLEX SUBUNIT 1"/>
    <property type="match status" value="1"/>
</dbReference>
<gene>
    <name evidence="13" type="ORF">HPB52_000055</name>
</gene>
<feature type="compositionally biased region" description="Polar residues" evidence="11">
    <location>
        <begin position="197"/>
        <end position="213"/>
    </location>
</feature>
<dbReference type="Pfam" id="PF09079">
    <property type="entry name" value="WHD_Cdc6"/>
    <property type="match status" value="1"/>
</dbReference>
<dbReference type="GO" id="GO:0016887">
    <property type="term" value="F:ATP hydrolysis activity"/>
    <property type="evidence" value="ECO:0007669"/>
    <property type="project" value="InterPro"/>
</dbReference>
<protein>
    <recommendedName>
        <fullName evidence="3">Origin recognition complex subunit 1</fullName>
    </recommendedName>
</protein>
<feature type="domain" description="BAH" evidence="12">
    <location>
        <begin position="40"/>
        <end position="177"/>
    </location>
</feature>
<evidence type="ECO:0000256" key="4">
    <source>
        <dbReference type="ARBA" id="ARBA00022705"/>
    </source>
</evidence>
<dbReference type="InterPro" id="IPR041083">
    <property type="entry name" value="AAA_lid_10"/>
</dbReference>
<name>A0A9D4PBP0_RHISA</name>
<keyword evidence="4" id="KW-0235">DNA replication</keyword>
<dbReference type="Pfam" id="PF00004">
    <property type="entry name" value="AAA"/>
    <property type="match status" value="1"/>
</dbReference>
<dbReference type="Gene3D" id="3.40.50.300">
    <property type="entry name" value="P-loop containing nucleotide triphosphate hydrolases"/>
    <property type="match status" value="1"/>
</dbReference>
<feature type="compositionally biased region" description="Basic and acidic residues" evidence="11">
    <location>
        <begin position="414"/>
        <end position="439"/>
    </location>
</feature>
<dbReference type="Pfam" id="PF17872">
    <property type="entry name" value="AAA_lid_10"/>
    <property type="match status" value="1"/>
</dbReference>
<dbReference type="InterPro" id="IPR003593">
    <property type="entry name" value="AAA+_ATPase"/>
</dbReference>
<dbReference type="InterPro" id="IPR027417">
    <property type="entry name" value="P-loop_NTPase"/>
</dbReference>
<feature type="region of interest" description="Disordered" evidence="11">
    <location>
        <begin position="473"/>
        <end position="500"/>
    </location>
</feature>
<dbReference type="SUPFAM" id="SSF52540">
    <property type="entry name" value="P-loop containing nucleoside triphosphate hydrolases"/>
    <property type="match status" value="1"/>
</dbReference>
<feature type="compositionally biased region" description="Polar residues" evidence="11">
    <location>
        <begin position="347"/>
        <end position="356"/>
    </location>
</feature>
<feature type="compositionally biased region" description="Low complexity" evidence="11">
    <location>
        <begin position="181"/>
        <end position="196"/>
    </location>
</feature>
<dbReference type="GO" id="GO:0046872">
    <property type="term" value="F:metal ion binding"/>
    <property type="evidence" value="ECO:0007669"/>
    <property type="project" value="UniProtKB-KW"/>
</dbReference>
<evidence type="ECO:0000259" key="12">
    <source>
        <dbReference type="PROSITE" id="PS51038"/>
    </source>
</evidence>
<keyword evidence="8" id="KW-0460">Magnesium</keyword>
<evidence type="ECO:0000313" key="13">
    <source>
        <dbReference type="EMBL" id="KAH7934765.1"/>
    </source>
</evidence>
<dbReference type="Proteomes" id="UP000821837">
    <property type="component" value="Unassembled WGS sequence"/>
</dbReference>
<dbReference type="SMART" id="SM01074">
    <property type="entry name" value="Cdc6_C"/>
    <property type="match status" value="1"/>
</dbReference>
<dbReference type="GO" id="GO:0005664">
    <property type="term" value="C:nuclear origin of replication recognition complex"/>
    <property type="evidence" value="ECO:0007669"/>
    <property type="project" value="TreeGrafter"/>
</dbReference>
<dbReference type="Pfam" id="PF01426">
    <property type="entry name" value="BAH"/>
    <property type="match status" value="1"/>
</dbReference>
<feature type="compositionally biased region" description="Basic and acidic residues" evidence="11">
    <location>
        <begin position="717"/>
        <end position="729"/>
    </location>
</feature>